<keyword evidence="1" id="KW-0004">4Fe-4S</keyword>
<keyword evidence="11" id="KW-0234">DNA repair</keyword>
<evidence type="ECO:0000256" key="14">
    <source>
        <dbReference type="SAM" id="MobiDB-lite"/>
    </source>
</evidence>
<dbReference type="GO" id="GO:0051539">
    <property type="term" value="F:4 iron, 4 sulfur cluster binding"/>
    <property type="evidence" value="ECO:0007669"/>
    <property type="project" value="UniProtKB-KW"/>
</dbReference>
<keyword evidence="5 17" id="KW-0378">Hydrolase</keyword>
<dbReference type="AlphaFoldDB" id="A0A5C5VXV1"/>
<evidence type="ECO:0000256" key="11">
    <source>
        <dbReference type="ARBA" id="ARBA00023204"/>
    </source>
</evidence>
<dbReference type="InterPro" id="IPR027417">
    <property type="entry name" value="P-loop_NTPase"/>
</dbReference>
<dbReference type="PANTHER" id="PTHR11472:SF34">
    <property type="entry name" value="REGULATOR OF TELOMERE ELONGATION HELICASE 1"/>
    <property type="match status" value="1"/>
</dbReference>
<dbReference type="InterPro" id="IPR010614">
    <property type="entry name" value="RAD3-like_helicase_DEAD"/>
</dbReference>
<feature type="domain" description="Helicase ATP-binding" evidence="15">
    <location>
        <begin position="39"/>
        <end position="287"/>
    </location>
</feature>
<keyword evidence="4" id="KW-0227">DNA damage</keyword>
<keyword evidence="8" id="KW-0408">Iron</keyword>
<evidence type="ECO:0000256" key="5">
    <source>
        <dbReference type="ARBA" id="ARBA00022801"/>
    </source>
</evidence>
<evidence type="ECO:0000256" key="2">
    <source>
        <dbReference type="ARBA" id="ARBA00022723"/>
    </source>
</evidence>
<evidence type="ECO:0000256" key="6">
    <source>
        <dbReference type="ARBA" id="ARBA00022806"/>
    </source>
</evidence>
<feature type="compositionally biased region" description="Low complexity" evidence="14">
    <location>
        <begin position="447"/>
        <end position="457"/>
    </location>
</feature>
<organism evidence="17 18">
    <name type="scientific">Botrimarina hoheduenensis</name>
    <dbReference type="NCBI Taxonomy" id="2528000"/>
    <lineage>
        <taxon>Bacteria</taxon>
        <taxon>Pseudomonadati</taxon>
        <taxon>Planctomycetota</taxon>
        <taxon>Planctomycetia</taxon>
        <taxon>Pirellulales</taxon>
        <taxon>Lacipirellulaceae</taxon>
        <taxon>Botrimarina</taxon>
    </lineage>
</organism>
<keyword evidence="2" id="KW-0479">Metal-binding</keyword>
<dbReference type="EC" id="3.6.4.12" evidence="17"/>
<evidence type="ECO:0000313" key="18">
    <source>
        <dbReference type="Proteomes" id="UP000318995"/>
    </source>
</evidence>
<dbReference type="Pfam" id="PF06733">
    <property type="entry name" value="DEAD_2"/>
    <property type="match status" value="1"/>
</dbReference>
<keyword evidence="3" id="KW-0547">Nucleotide-binding</keyword>
<keyword evidence="10" id="KW-0238">DNA-binding</keyword>
<dbReference type="SMART" id="SM00488">
    <property type="entry name" value="DEXDc2"/>
    <property type="match status" value="1"/>
</dbReference>
<dbReference type="GO" id="GO:0003677">
    <property type="term" value="F:DNA binding"/>
    <property type="evidence" value="ECO:0007669"/>
    <property type="project" value="UniProtKB-KW"/>
</dbReference>
<evidence type="ECO:0000259" key="15">
    <source>
        <dbReference type="PROSITE" id="PS51192"/>
    </source>
</evidence>
<dbReference type="RefSeq" id="WP_315851488.1">
    <property type="nucleotide sequence ID" value="NZ_SJPH01000004.1"/>
</dbReference>
<dbReference type="InterPro" id="IPR045028">
    <property type="entry name" value="DinG/Rad3-like"/>
</dbReference>
<keyword evidence="18" id="KW-1185">Reference proteome</keyword>
<evidence type="ECO:0000256" key="7">
    <source>
        <dbReference type="ARBA" id="ARBA00022840"/>
    </source>
</evidence>
<feature type="domain" description="Helicase ATP-binding" evidence="16">
    <location>
        <begin position="17"/>
        <end position="304"/>
    </location>
</feature>
<dbReference type="PROSITE" id="PS51192">
    <property type="entry name" value="HELICASE_ATP_BIND_1"/>
    <property type="match status" value="1"/>
</dbReference>
<proteinExistence type="inferred from homology"/>
<dbReference type="Pfam" id="PF13307">
    <property type="entry name" value="Helicase_C_2"/>
    <property type="match status" value="1"/>
</dbReference>
<evidence type="ECO:0000259" key="16">
    <source>
        <dbReference type="PROSITE" id="PS51193"/>
    </source>
</evidence>
<sequence length="695" mass="76528">MSDRPLNVADILGPEGAIARRLSHYEQRPEQLAMAEAVARAIRDRRHLVAEAGTGVGKSFAYLVPAILAATEPEDAPPATTPDGAKRPRRVVVSTHTIALQEQLLDKDLPLLNAVIPRDFSAVLVKGRRNYVSLRRLEAAMARAGTLFDKDEQVAQLRELKKWSAETTDGSLTDLPFSPDGIVWDEVASDSGNCLGRRCPTHAKCHYYAARRRMQHAQVLVVNHALLFSDIALRRSGVSLLPDYDVVVLDEAHTVEAVAGDHLGLSVTASQVEYVLNRLYNDRTQKGLLVGAKLTDAMRQVDRCRVVADDFFATLWEWGAQRGPKNGRVTQPELVDAGLSAELLALATKVKRAGDAFNNDVERQDYTAAHARLQTLAGALEVWRTQSESGSVYWMDARETRRGLPRVALGAAPLDIGPALREQLFDTVPSVILTSATLAVGGDARAGSSSTGTSSSGRKPVAAQRDDRFGFFQARIGLTHCDAIQLGSPFDYAQQARLVTYPDMPDPTADREAYERACIARIQHHVAETDGRAFVLFTSYDMLRRVASGLTRWLANWNLRLLSQADGMPRSQMVEEFKQNPRSVLLGTDSFWQGVDVPGDALQLVIIAKLPFSVPDRPLLEARLEAIRSAGGNPFADYQLPEAVLKFKQGFGRLIRTKRDRGTVVVLDPRIETKAYGRLFLESLPDCRRETAAAR</sequence>
<reference evidence="17 18" key="1">
    <citation type="submission" date="2019-02" db="EMBL/GenBank/DDBJ databases">
        <title>Deep-cultivation of Planctomycetes and their phenomic and genomic characterization uncovers novel biology.</title>
        <authorList>
            <person name="Wiegand S."/>
            <person name="Jogler M."/>
            <person name="Boedeker C."/>
            <person name="Pinto D."/>
            <person name="Vollmers J."/>
            <person name="Rivas-Marin E."/>
            <person name="Kohn T."/>
            <person name="Peeters S.H."/>
            <person name="Heuer A."/>
            <person name="Rast P."/>
            <person name="Oberbeckmann S."/>
            <person name="Bunk B."/>
            <person name="Jeske O."/>
            <person name="Meyerdierks A."/>
            <person name="Storesund J.E."/>
            <person name="Kallscheuer N."/>
            <person name="Luecker S."/>
            <person name="Lage O.M."/>
            <person name="Pohl T."/>
            <person name="Merkel B.J."/>
            <person name="Hornburger P."/>
            <person name="Mueller R.-W."/>
            <person name="Bruemmer F."/>
            <person name="Labrenz M."/>
            <person name="Spormann A.M."/>
            <person name="Op Den Camp H."/>
            <person name="Overmann J."/>
            <person name="Amann R."/>
            <person name="Jetten M.S.M."/>
            <person name="Mascher T."/>
            <person name="Medema M.H."/>
            <person name="Devos D.P."/>
            <person name="Kaster A.-K."/>
            <person name="Ovreas L."/>
            <person name="Rohde M."/>
            <person name="Galperin M.Y."/>
            <person name="Jogler C."/>
        </authorList>
    </citation>
    <scope>NUCLEOTIDE SEQUENCE [LARGE SCALE GENOMIC DNA]</scope>
    <source>
        <strain evidence="17 18">Pla111</strain>
    </source>
</reference>
<dbReference type="InterPro" id="IPR014001">
    <property type="entry name" value="Helicase_ATP-bd"/>
</dbReference>
<dbReference type="Gene3D" id="3.40.50.300">
    <property type="entry name" value="P-loop containing nucleotide triphosphate hydrolases"/>
    <property type="match status" value="2"/>
</dbReference>
<name>A0A5C5VXV1_9BACT</name>
<keyword evidence="7" id="KW-0067">ATP-binding</keyword>
<dbReference type="InterPro" id="IPR014013">
    <property type="entry name" value="Helic_SF1/SF2_ATP-bd_DinG/Rad3"/>
</dbReference>
<evidence type="ECO:0000256" key="3">
    <source>
        <dbReference type="ARBA" id="ARBA00022741"/>
    </source>
</evidence>
<protein>
    <submittedName>
        <fullName evidence="17">Putative ATP-dependent helicase DinG</fullName>
        <ecNumber evidence="17">3.6.4.12</ecNumber>
    </submittedName>
</protein>
<dbReference type="InterPro" id="IPR006554">
    <property type="entry name" value="Helicase-like_DEXD_c2"/>
</dbReference>
<dbReference type="GO" id="GO:0003678">
    <property type="term" value="F:DNA helicase activity"/>
    <property type="evidence" value="ECO:0007669"/>
    <property type="project" value="UniProtKB-EC"/>
</dbReference>
<dbReference type="GO" id="GO:0016818">
    <property type="term" value="F:hydrolase activity, acting on acid anhydrides, in phosphorus-containing anhydrides"/>
    <property type="evidence" value="ECO:0007669"/>
    <property type="project" value="InterPro"/>
</dbReference>
<evidence type="ECO:0000256" key="13">
    <source>
        <dbReference type="ARBA" id="ARBA00038058"/>
    </source>
</evidence>
<feature type="region of interest" description="Disordered" evidence="14">
    <location>
        <begin position="442"/>
        <end position="462"/>
    </location>
</feature>
<dbReference type="InterPro" id="IPR006555">
    <property type="entry name" value="ATP-dep_Helicase_C"/>
</dbReference>
<evidence type="ECO:0000256" key="9">
    <source>
        <dbReference type="ARBA" id="ARBA00023014"/>
    </source>
</evidence>
<evidence type="ECO:0000256" key="8">
    <source>
        <dbReference type="ARBA" id="ARBA00023004"/>
    </source>
</evidence>
<dbReference type="SUPFAM" id="SSF52540">
    <property type="entry name" value="P-loop containing nucleoside triphosphate hydrolases"/>
    <property type="match status" value="1"/>
</dbReference>
<dbReference type="SMART" id="SM00487">
    <property type="entry name" value="DEXDc"/>
    <property type="match status" value="1"/>
</dbReference>
<evidence type="ECO:0000256" key="12">
    <source>
        <dbReference type="ARBA" id="ARBA00023235"/>
    </source>
</evidence>
<evidence type="ECO:0000256" key="4">
    <source>
        <dbReference type="ARBA" id="ARBA00022763"/>
    </source>
</evidence>
<dbReference type="GO" id="GO:0046872">
    <property type="term" value="F:metal ion binding"/>
    <property type="evidence" value="ECO:0007669"/>
    <property type="project" value="UniProtKB-KW"/>
</dbReference>
<evidence type="ECO:0000256" key="10">
    <source>
        <dbReference type="ARBA" id="ARBA00023125"/>
    </source>
</evidence>
<evidence type="ECO:0000313" key="17">
    <source>
        <dbReference type="EMBL" id="TWT43446.1"/>
    </source>
</evidence>
<comment type="caution">
    <text evidence="17">The sequence shown here is derived from an EMBL/GenBank/DDBJ whole genome shotgun (WGS) entry which is preliminary data.</text>
</comment>
<keyword evidence="6 17" id="KW-0347">Helicase</keyword>
<dbReference type="GO" id="GO:0005524">
    <property type="term" value="F:ATP binding"/>
    <property type="evidence" value="ECO:0007669"/>
    <property type="project" value="UniProtKB-KW"/>
</dbReference>
<comment type="similarity">
    <text evidence="13">Belongs to the helicase family. DinG subfamily.</text>
</comment>
<keyword evidence="12" id="KW-0413">Isomerase</keyword>
<accession>A0A5C5VXV1</accession>
<gene>
    <name evidence="17" type="primary">dinG</name>
    <name evidence="17" type="ORF">Pla111_23970</name>
</gene>
<evidence type="ECO:0000256" key="1">
    <source>
        <dbReference type="ARBA" id="ARBA00022485"/>
    </source>
</evidence>
<keyword evidence="9" id="KW-0411">Iron-sulfur</keyword>
<dbReference type="PROSITE" id="PS51193">
    <property type="entry name" value="HELICASE_ATP_BIND_2"/>
    <property type="match status" value="1"/>
</dbReference>
<dbReference type="GO" id="GO:0006281">
    <property type="term" value="P:DNA repair"/>
    <property type="evidence" value="ECO:0007669"/>
    <property type="project" value="UniProtKB-KW"/>
</dbReference>
<dbReference type="FunFam" id="3.40.50.300:FF:000437">
    <property type="entry name" value="ATP-dependent DNA helicase DinG"/>
    <property type="match status" value="1"/>
</dbReference>
<dbReference type="Proteomes" id="UP000318995">
    <property type="component" value="Unassembled WGS sequence"/>
</dbReference>
<dbReference type="EMBL" id="SJPH01000004">
    <property type="protein sequence ID" value="TWT43446.1"/>
    <property type="molecule type" value="Genomic_DNA"/>
</dbReference>
<dbReference type="PANTHER" id="PTHR11472">
    <property type="entry name" value="DNA REPAIR DEAD HELICASE RAD3/XP-D SUBFAMILY MEMBER"/>
    <property type="match status" value="1"/>
</dbReference>
<dbReference type="SMART" id="SM00491">
    <property type="entry name" value="HELICc2"/>
    <property type="match status" value="1"/>
</dbReference>